<dbReference type="Proteomes" id="UP000682733">
    <property type="component" value="Unassembled WGS sequence"/>
</dbReference>
<name>A0A8S2DA65_9BILA</name>
<evidence type="ECO:0000256" key="2">
    <source>
        <dbReference type="SAM" id="Phobius"/>
    </source>
</evidence>
<keyword evidence="2" id="KW-1133">Transmembrane helix</keyword>
<accession>A0A8S2DA65</accession>
<organism evidence="3 5">
    <name type="scientific">Didymodactylos carnosus</name>
    <dbReference type="NCBI Taxonomy" id="1234261"/>
    <lineage>
        <taxon>Eukaryota</taxon>
        <taxon>Metazoa</taxon>
        <taxon>Spiralia</taxon>
        <taxon>Gnathifera</taxon>
        <taxon>Rotifera</taxon>
        <taxon>Eurotatoria</taxon>
        <taxon>Bdelloidea</taxon>
        <taxon>Philodinida</taxon>
        <taxon>Philodinidae</taxon>
        <taxon>Didymodactylos</taxon>
    </lineage>
</organism>
<comment type="caution">
    <text evidence="3">The sequence shown here is derived from an EMBL/GenBank/DDBJ whole genome shotgun (WGS) entry which is preliminary data.</text>
</comment>
<evidence type="ECO:0000313" key="5">
    <source>
        <dbReference type="Proteomes" id="UP000677228"/>
    </source>
</evidence>
<proteinExistence type="predicted"/>
<evidence type="ECO:0000256" key="1">
    <source>
        <dbReference type="SAM" id="MobiDB-lite"/>
    </source>
</evidence>
<feature type="region of interest" description="Disordered" evidence="1">
    <location>
        <begin position="81"/>
        <end position="123"/>
    </location>
</feature>
<keyword evidence="2" id="KW-0472">Membrane</keyword>
<evidence type="ECO:0000313" key="3">
    <source>
        <dbReference type="EMBL" id="CAF0850963.1"/>
    </source>
</evidence>
<keyword evidence="2" id="KW-0812">Transmembrane</keyword>
<dbReference type="Gene3D" id="2.10.25.10">
    <property type="entry name" value="Laminin"/>
    <property type="match status" value="1"/>
</dbReference>
<reference evidence="3" key="1">
    <citation type="submission" date="2021-02" db="EMBL/GenBank/DDBJ databases">
        <authorList>
            <person name="Nowell W R."/>
        </authorList>
    </citation>
    <scope>NUCLEOTIDE SEQUENCE</scope>
</reference>
<dbReference type="EMBL" id="CAJOBA010002236">
    <property type="protein sequence ID" value="CAF3636197.1"/>
    <property type="molecule type" value="Genomic_DNA"/>
</dbReference>
<dbReference type="AlphaFoldDB" id="A0A8S2DA65"/>
<dbReference type="EMBL" id="CAJNOK010002236">
    <property type="protein sequence ID" value="CAF0850963.1"/>
    <property type="molecule type" value="Genomic_DNA"/>
</dbReference>
<feature type="transmembrane region" description="Helical" evidence="2">
    <location>
        <begin position="149"/>
        <end position="172"/>
    </location>
</feature>
<protein>
    <submittedName>
        <fullName evidence="3">Uncharacterized protein</fullName>
    </submittedName>
</protein>
<sequence>MSTVYKDTRISIISRQDLNRTFEKKNDDKFEHHHAVNVTRVNGQKIRSDSSSDSQLRTSTIVPVLSTCHVVSESSSAIPNKKYPRLSMSSKRSDHSEYNKAQSMRAQSNRSRETVSDVDKNKEKRQRLKKILKPIRKCGPFIINPCCCLTALLLTSLALILLGGLTGLIVYLTHKDSKIITTTTTTTTTTATVCNPTCLHNGNCTSPNTCVCYIGGFGNKWQGSYCQDPIPSIITQITDTYYAICKTTAGGDSIASTPGLGICQYTSGVRDENPLNAVDDDVTTKYVNFGWGNISTSSATQGVGTGFYVTPLNGVSVLKGILFATANDAEERDPLMCTIEGSNYTTSLLSNGYTWTLLYSGTTGIPSATIPSRMTYMSSVSINNNLSYTSYRILITQHRGVADCVQYSEAHLLGY</sequence>
<dbReference type="Proteomes" id="UP000677228">
    <property type="component" value="Unassembled WGS sequence"/>
</dbReference>
<evidence type="ECO:0000313" key="4">
    <source>
        <dbReference type="EMBL" id="CAF3636197.1"/>
    </source>
</evidence>
<feature type="compositionally biased region" description="Basic and acidic residues" evidence="1">
    <location>
        <begin position="110"/>
        <end position="122"/>
    </location>
</feature>
<gene>
    <name evidence="3" type="ORF">OVA965_LOCUS7140</name>
    <name evidence="4" type="ORF">TMI583_LOCUS7136</name>
</gene>
<feature type="compositionally biased region" description="Polar residues" evidence="1">
    <location>
        <begin position="99"/>
        <end position="109"/>
    </location>
</feature>